<evidence type="ECO:0000256" key="1">
    <source>
        <dbReference type="ARBA" id="ARBA00022690"/>
    </source>
</evidence>
<dbReference type="PANTHER" id="PTHR21312">
    <property type="entry name" value="SERINE PROTEASE INHIBITOR"/>
    <property type="match status" value="1"/>
</dbReference>
<name>A0A8C9R2W4_SCLFO</name>
<dbReference type="SMART" id="SM00280">
    <property type="entry name" value="KAZAL"/>
    <property type="match status" value="1"/>
</dbReference>
<evidence type="ECO:0000256" key="3">
    <source>
        <dbReference type="ARBA" id="ARBA00023157"/>
    </source>
</evidence>
<dbReference type="SUPFAM" id="SSF100895">
    <property type="entry name" value="Kazal-type serine protease inhibitors"/>
    <property type="match status" value="1"/>
</dbReference>
<organism evidence="5 6">
    <name type="scientific">Scleropages formosus</name>
    <name type="common">Asian bonytongue</name>
    <name type="synonym">Osteoglossum formosum</name>
    <dbReference type="NCBI Taxonomy" id="113540"/>
    <lineage>
        <taxon>Eukaryota</taxon>
        <taxon>Metazoa</taxon>
        <taxon>Chordata</taxon>
        <taxon>Craniata</taxon>
        <taxon>Vertebrata</taxon>
        <taxon>Euteleostomi</taxon>
        <taxon>Actinopterygii</taxon>
        <taxon>Neopterygii</taxon>
        <taxon>Teleostei</taxon>
        <taxon>Osteoglossocephala</taxon>
        <taxon>Osteoglossomorpha</taxon>
        <taxon>Osteoglossiformes</taxon>
        <taxon>Osteoglossidae</taxon>
        <taxon>Scleropages</taxon>
    </lineage>
</organism>
<reference evidence="5 6" key="1">
    <citation type="submission" date="2019-04" db="EMBL/GenBank/DDBJ databases">
        <authorList>
            <consortium name="Wellcome Sanger Institute Data Sharing"/>
        </authorList>
    </citation>
    <scope>NUCLEOTIDE SEQUENCE [LARGE SCALE GENOMIC DNA]</scope>
</reference>
<dbReference type="PANTHER" id="PTHR21312:SF30">
    <property type="entry name" value="SERINE PROTEASE INHIBITOR KAZAL-TYPE 11-RELATED"/>
    <property type="match status" value="1"/>
</dbReference>
<keyword evidence="2" id="KW-0722">Serine protease inhibitor</keyword>
<keyword evidence="6" id="KW-1185">Reference proteome</keyword>
<evidence type="ECO:0000313" key="5">
    <source>
        <dbReference type="Ensembl" id="ENSSFOP00015003910.2"/>
    </source>
</evidence>
<dbReference type="InterPro" id="IPR001239">
    <property type="entry name" value="Prot_inh_Kazal-m"/>
</dbReference>
<sequence>SKLTGVCVSFLSDEMSDLSTSSVLSRHQPTCDTEHPGLCTKDYNPVCGTDGKTFANECSFCLEYGVRKVFTLDARYDIPATPCSLR</sequence>
<dbReference type="Pfam" id="PF00050">
    <property type="entry name" value="Kazal_1"/>
    <property type="match status" value="1"/>
</dbReference>
<reference evidence="5" key="3">
    <citation type="submission" date="2025-09" db="UniProtKB">
        <authorList>
            <consortium name="Ensembl"/>
        </authorList>
    </citation>
    <scope>IDENTIFICATION</scope>
</reference>
<dbReference type="PROSITE" id="PS51465">
    <property type="entry name" value="KAZAL_2"/>
    <property type="match status" value="1"/>
</dbReference>
<dbReference type="AlphaFoldDB" id="A0A8C9R2W4"/>
<dbReference type="PRINTS" id="PR00290">
    <property type="entry name" value="KAZALINHBTR"/>
</dbReference>
<keyword evidence="1" id="KW-0646">Protease inhibitor</keyword>
<evidence type="ECO:0000256" key="2">
    <source>
        <dbReference type="ARBA" id="ARBA00022900"/>
    </source>
</evidence>
<feature type="domain" description="Kazal-like" evidence="4">
    <location>
        <begin position="25"/>
        <end position="78"/>
    </location>
</feature>
<proteinExistence type="predicted"/>
<dbReference type="Ensembl" id="ENSSFOT00015003974.2">
    <property type="protein sequence ID" value="ENSSFOP00015003910.2"/>
    <property type="gene ID" value="ENSSFOG00015002569.2"/>
</dbReference>
<dbReference type="InterPro" id="IPR002350">
    <property type="entry name" value="Kazal_dom"/>
</dbReference>
<dbReference type="GO" id="GO:0004867">
    <property type="term" value="F:serine-type endopeptidase inhibitor activity"/>
    <property type="evidence" value="ECO:0007669"/>
    <property type="project" value="UniProtKB-KW"/>
</dbReference>
<reference evidence="5" key="2">
    <citation type="submission" date="2025-08" db="UniProtKB">
        <authorList>
            <consortium name="Ensembl"/>
        </authorList>
    </citation>
    <scope>IDENTIFICATION</scope>
</reference>
<accession>A0A8C9R2W4</accession>
<dbReference type="OrthoDB" id="126772at2759"/>
<evidence type="ECO:0000313" key="6">
    <source>
        <dbReference type="Proteomes" id="UP000694397"/>
    </source>
</evidence>
<dbReference type="Proteomes" id="UP000694397">
    <property type="component" value="Chromosome 13"/>
</dbReference>
<evidence type="ECO:0000259" key="4">
    <source>
        <dbReference type="PROSITE" id="PS51465"/>
    </source>
</evidence>
<protein>
    <recommendedName>
        <fullName evidence="4">Kazal-like domain-containing protein</fullName>
    </recommendedName>
</protein>
<dbReference type="InterPro" id="IPR036058">
    <property type="entry name" value="Kazal_dom_sf"/>
</dbReference>
<keyword evidence="3" id="KW-1015">Disulfide bond</keyword>
<dbReference type="Gene3D" id="3.30.60.30">
    <property type="match status" value="1"/>
</dbReference>